<keyword evidence="3 6" id="KW-0808">Transferase</keyword>
<dbReference type="GO" id="GO:0016407">
    <property type="term" value="F:acetyltransferase activity"/>
    <property type="evidence" value="ECO:0007669"/>
    <property type="project" value="TreeGrafter"/>
</dbReference>
<dbReference type="InterPro" id="IPR023213">
    <property type="entry name" value="CAT-like_dom_sf"/>
</dbReference>
<accession>A0A4Q9KQ68</accession>
<feature type="domain" description="Lipoyl-binding" evidence="8">
    <location>
        <begin position="1"/>
        <end position="76"/>
    </location>
</feature>
<dbReference type="Gene3D" id="3.30.559.10">
    <property type="entry name" value="Chloramphenicol acetyltransferase-like domain"/>
    <property type="match status" value="1"/>
</dbReference>
<dbReference type="OrthoDB" id="9805770at2"/>
<dbReference type="Gene3D" id="4.10.320.10">
    <property type="entry name" value="E3-binding domain"/>
    <property type="match status" value="1"/>
</dbReference>
<reference evidence="10 11" key="1">
    <citation type="submission" date="2019-01" db="EMBL/GenBank/DDBJ databases">
        <title>Lactibacter flavus gen. nov., sp. nov., a novel bacterium of the family Propionibacteriaceae isolated from raw milk and dairy products.</title>
        <authorList>
            <person name="Huptas C."/>
            <person name="Wenning M."/>
            <person name="Breitenwieser F."/>
            <person name="Doll E."/>
            <person name="Von Neubeck M."/>
            <person name="Busse H.-J."/>
            <person name="Scherer S."/>
        </authorList>
    </citation>
    <scope>NUCLEOTIDE SEQUENCE [LARGE SCALE GENOMIC DNA]</scope>
    <source>
        <strain evidence="10 11">DSM 22130</strain>
    </source>
</reference>
<dbReference type="PANTHER" id="PTHR43178:SF5">
    <property type="entry name" value="LIPOAMIDE ACYLTRANSFERASE COMPONENT OF BRANCHED-CHAIN ALPHA-KETO ACID DEHYDROGENASE COMPLEX, MITOCHONDRIAL"/>
    <property type="match status" value="1"/>
</dbReference>
<gene>
    <name evidence="10" type="ORF">ET996_03500</name>
</gene>
<dbReference type="InterPro" id="IPR050743">
    <property type="entry name" value="2-oxoacid_DH_E2_comp"/>
</dbReference>
<protein>
    <recommendedName>
        <fullName evidence="6">Dihydrolipoamide acetyltransferase component of pyruvate dehydrogenase complex</fullName>
        <ecNumber evidence="6">2.3.1.-</ecNumber>
    </recommendedName>
</protein>
<dbReference type="EMBL" id="SDMR01000002">
    <property type="protein sequence ID" value="TBT96039.1"/>
    <property type="molecule type" value="Genomic_DNA"/>
</dbReference>
<dbReference type="CDD" id="cd06849">
    <property type="entry name" value="lipoyl_domain"/>
    <property type="match status" value="1"/>
</dbReference>
<name>A0A4Q9KQ68_PROTD</name>
<evidence type="ECO:0000259" key="9">
    <source>
        <dbReference type="PROSITE" id="PS51826"/>
    </source>
</evidence>
<proteinExistence type="inferred from homology"/>
<keyword evidence="4 6" id="KW-0450">Lipoyl</keyword>
<sequence length="460" mass="47397">MKTVLLPDPGEGLVEAEIVHWLVKPGDVVAVNDAIVEIETAKSLVELPAPHAGTVVALLVDEGQIVPVGSAIMTVDEGQDAGTPTVSGPVVGEVEGSGAVLVGYGTSAAAVSRRPRKGAVVADERHELVNESYATDAPVSRPVDEVSSPAPLSAGAVPPPLPEPGEPASGASGFNGVRAKPQVRRLARDLEVDLSTVTGTGPDGTITAADVARAASVSGGNGPQPGRVTRTPLRGVRREMVNAMINSVKAPQASLWADVDVTETVRLIEALKKRREFDGLRISPILVLARAVCLAMNRSPEVNGSIDLDRGEIVVPDDVNLGVAAATARGLVVPNIKAANQLSLVALAQALNGIVTAAREGRITPADCRGGTFTITNVGVFGIEGGTPILVPGESAVLCLGAINKRPWVVSGPDGDQLEIRSVATLTLTIDHRVLDGEAGARFLNDVATVLREPGLALLF</sequence>
<evidence type="ECO:0000256" key="2">
    <source>
        <dbReference type="ARBA" id="ARBA00007317"/>
    </source>
</evidence>
<dbReference type="InterPro" id="IPR001078">
    <property type="entry name" value="2-oxoacid_DH_actylTfrase"/>
</dbReference>
<dbReference type="PROSITE" id="PS50968">
    <property type="entry name" value="BIOTINYL_LIPOYL"/>
    <property type="match status" value="1"/>
</dbReference>
<keyword evidence="5 6" id="KW-0012">Acyltransferase</keyword>
<evidence type="ECO:0000259" key="8">
    <source>
        <dbReference type="PROSITE" id="PS50968"/>
    </source>
</evidence>
<dbReference type="PANTHER" id="PTHR43178">
    <property type="entry name" value="DIHYDROLIPOAMIDE ACETYLTRANSFERASE COMPONENT OF PYRUVATE DEHYDROGENASE COMPLEX"/>
    <property type="match status" value="1"/>
</dbReference>
<dbReference type="GO" id="GO:0005737">
    <property type="term" value="C:cytoplasm"/>
    <property type="evidence" value="ECO:0007669"/>
    <property type="project" value="TreeGrafter"/>
</dbReference>
<dbReference type="Gene3D" id="2.40.50.100">
    <property type="match status" value="1"/>
</dbReference>
<dbReference type="RefSeq" id="WP_131171154.1">
    <property type="nucleotide sequence ID" value="NZ_FXTL01000002.1"/>
</dbReference>
<dbReference type="InterPro" id="IPR004167">
    <property type="entry name" value="PSBD"/>
</dbReference>
<dbReference type="InterPro" id="IPR011053">
    <property type="entry name" value="Single_hybrid_motif"/>
</dbReference>
<feature type="region of interest" description="Disordered" evidence="7">
    <location>
        <begin position="131"/>
        <end position="176"/>
    </location>
</feature>
<evidence type="ECO:0000256" key="4">
    <source>
        <dbReference type="ARBA" id="ARBA00022823"/>
    </source>
</evidence>
<dbReference type="SUPFAM" id="SSF51230">
    <property type="entry name" value="Single hybrid motif"/>
    <property type="match status" value="1"/>
</dbReference>
<dbReference type="SUPFAM" id="SSF52777">
    <property type="entry name" value="CoA-dependent acyltransferases"/>
    <property type="match status" value="1"/>
</dbReference>
<evidence type="ECO:0000256" key="6">
    <source>
        <dbReference type="RuleBase" id="RU003423"/>
    </source>
</evidence>
<dbReference type="Pfam" id="PF00364">
    <property type="entry name" value="Biotin_lipoyl"/>
    <property type="match status" value="1"/>
</dbReference>
<comment type="cofactor">
    <cofactor evidence="1 6">
        <name>(R)-lipoate</name>
        <dbReference type="ChEBI" id="CHEBI:83088"/>
    </cofactor>
</comment>
<evidence type="ECO:0000313" key="11">
    <source>
        <dbReference type="Proteomes" id="UP000291933"/>
    </source>
</evidence>
<evidence type="ECO:0000313" key="10">
    <source>
        <dbReference type="EMBL" id="TBT96039.1"/>
    </source>
</evidence>
<dbReference type="InterPro" id="IPR000089">
    <property type="entry name" value="Biotin_lipoyl"/>
</dbReference>
<dbReference type="SUPFAM" id="SSF47005">
    <property type="entry name" value="Peripheral subunit-binding domain of 2-oxo acid dehydrogenase complex"/>
    <property type="match status" value="1"/>
</dbReference>
<comment type="caution">
    <text evidence="10">The sequence shown here is derived from an EMBL/GenBank/DDBJ whole genome shotgun (WGS) entry which is preliminary data.</text>
</comment>
<comment type="similarity">
    <text evidence="2 6">Belongs to the 2-oxoacid dehydrogenase family.</text>
</comment>
<dbReference type="GO" id="GO:0031405">
    <property type="term" value="F:lipoic acid binding"/>
    <property type="evidence" value="ECO:0007669"/>
    <property type="project" value="TreeGrafter"/>
</dbReference>
<evidence type="ECO:0000256" key="7">
    <source>
        <dbReference type="SAM" id="MobiDB-lite"/>
    </source>
</evidence>
<dbReference type="AlphaFoldDB" id="A0A4Q9KQ68"/>
<dbReference type="InterPro" id="IPR036625">
    <property type="entry name" value="E3-bd_dom_sf"/>
</dbReference>
<dbReference type="Proteomes" id="UP000291933">
    <property type="component" value="Unassembled WGS sequence"/>
</dbReference>
<dbReference type="PROSITE" id="PS51826">
    <property type="entry name" value="PSBD"/>
    <property type="match status" value="1"/>
</dbReference>
<dbReference type="Pfam" id="PF02817">
    <property type="entry name" value="E3_binding"/>
    <property type="match status" value="1"/>
</dbReference>
<dbReference type="Pfam" id="PF00198">
    <property type="entry name" value="2-oxoacid_dh"/>
    <property type="match status" value="1"/>
</dbReference>
<feature type="domain" description="Peripheral subunit-binding (PSBD)" evidence="9">
    <location>
        <begin position="178"/>
        <end position="215"/>
    </location>
</feature>
<evidence type="ECO:0000256" key="1">
    <source>
        <dbReference type="ARBA" id="ARBA00001938"/>
    </source>
</evidence>
<organism evidence="10 11">
    <name type="scientific">Propioniciclava tarda</name>
    <dbReference type="NCBI Taxonomy" id="433330"/>
    <lineage>
        <taxon>Bacteria</taxon>
        <taxon>Bacillati</taxon>
        <taxon>Actinomycetota</taxon>
        <taxon>Actinomycetes</taxon>
        <taxon>Propionibacteriales</taxon>
        <taxon>Propionibacteriaceae</taxon>
        <taxon>Propioniciclava</taxon>
    </lineage>
</organism>
<evidence type="ECO:0000256" key="3">
    <source>
        <dbReference type="ARBA" id="ARBA00022679"/>
    </source>
</evidence>
<dbReference type="EC" id="2.3.1.-" evidence="6"/>
<evidence type="ECO:0000256" key="5">
    <source>
        <dbReference type="ARBA" id="ARBA00023315"/>
    </source>
</evidence>
<keyword evidence="11" id="KW-1185">Reference proteome</keyword>